<dbReference type="Gene3D" id="3.40.630.30">
    <property type="match status" value="1"/>
</dbReference>
<proteinExistence type="predicted"/>
<dbReference type="PROSITE" id="PS51186">
    <property type="entry name" value="GNAT"/>
    <property type="match status" value="1"/>
</dbReference>
<dbReference type="CDD" id="cd04301">
    <property type="entry name" value="NAT_SF"/>
    <property type="match status" value="1"/>
</dbReference>
<comment type="caution">
    <text evidence="4">The sequence shown here is derived from an EMBL/GenBank/DDBJ whole genome shotgun (WGS) entry which is preliminary data.</text>
</comment>
<dbReference type="SUPFAM" id="SSF55729">
    <property type="entry name" value="Acyl-CoA N-acyltransferases (Nat)"/>
    <property type="match status" value="1"/>
</dbReference>
<dbReference type="EMBL" id="JBDIME010000021">
    <property type="protein sequence ID" value="MEN2791931.1"/>
    <property type="molecule type" value="Genomic_DNA"/>
</dbReference>
<keyword evidence="2" id="KW-0012">Acyltransferase</keyword>
<dbReference type="InterPro" id="IPR016181">
    <property type="entry name" value="Acyl_CoA_acyltransferase"/>
</dbReference>
<reference evidence="4 5" key="1">
    <citation type="submission" date="2024-05" db="EMBL/GenBank/DDBJ databases">
        <authorList>
            <person name="Liu Q."/>
            <person name="Xin Y.-H."/>
        </authorList>
    </citation>
    <scope>NUCLEOTIDE SEQUENCE [LARGE SCALE GENOMIC DNA]</scope>
    <source>
        <strain evidence="4 5">CGMCC 1.10181</strain>
    </source>
</reference>
<evidence type="ECO:0000313" key="5">
    <source>
        <dbReference type="Proteomes" id="UP001419910"/>
    </source>
</evidence>
<dbReference type="Proteomes" id="UP001419910">
    <property type="component" value="Unassembled WGS sequence"/>
</dbReference>
<dbReference type="RefSeq" id="WP_343888734.1">
    <property type="nucleotide sequence ID" value="NZ_BAAAEH010000013.1"/>
</dbReference>
<dbReference type="PANTHER" id="PTHR43877:SF1">
    <property type="entry name" value="ACETYLTRANSFERASE"/>
    <property type="match status" value="1"/>
</dbReference>
<dbReference type="PANTHER" id="PTHR43877">
    <property type="entry name" value="AMINOALKYLPHOSPHONATE N-ACETYLTRANSFERASE-RELATED-RELATED"/>
    <property type="match status" value="1"/>
</dbReference>
<evidence type="ECO:0000313" key="4">
    <source>
        <dbReference type="EMBL" id="MEN2791931.1"/>
    </source>
</evidence>
<evidence type="ECO:0000256" key="2">
    <source>
        <dbReference type="ARBA" id="ARBA00023315"/>
    </source>
</evidence>
<gene>
    <name evidence="4" type="ORF">ABC974_20025</name>
</gene>
<dbReference type="Pfam" id="PF00583">
    <property type="entry name" value="Acetyltransf_1"/>
    <property type="match status" value="1"/>
</dbReference>
<feature type="domain" description="N-acetyltransferase" evidence="3">
    <location>
        <begin position="4"/>
        <end position="179"/>
    </location>
</feature>
<protein>
    <submittedName>
        <fullName evidence="4">GNAT family N-acetyltransferase</fullName>
    </submittedName>
</protein>
<keyword evidence="1" id="KW-0808">Transferase</keyword>
<keyword evidence="5" id="KW-1185">Reference proteome</keyword>
<dbReference type="InterPro" id="IPR050832">
    <property type="entry name" value="Bact_Acetyltransf"/>
</dbReference>
<accession>A0ABU9Y7Z7</accession>
<organism evidence="4 5">
    <name type="scientific">Sphingomonas oligophenolica</name>
    <dbReference type="NCBI Taxonomy" id="301154"/>
    <lineage>
        <taxon>Bacteria</taxon>
        <taxon>Pseudomonadati</taxon>
        <taxon>Pseudomonadota</taxon>
        <taxon>Alphaproteobacteria</taxon>
        <taxon>Sphingomonadales</taxon>
        <taxon>Sphingomonadaceae</taxon>
        <taxon>Sphingomonas</taxon>
    </lineage>
</organism>
<sequence length="195" mass="21314">MTVFTHRLAQLDDLDALRALMRRSIEQLQHGFLTPEQIRASHKVMGLDTQLVHDQTYFIVEKQGSIAGCGGWSWRATLFGGDDSVVAREPAPLDPATDAARIRAMYTDPVYVRQGVGGLIMDLCEGAARARGFRRVEMMATLAGVPLYEARGYVPIEHFTPAPINGVVVPLIRMGKDLPGQPRPRYGLSKGAVGG</sequence>
<evidence type="ECO:0000259" key="3">
    <source>
        <dbReference type="PROSITE" id="PS51186"/>
    </source>
</evidence>
<name>A0ABU9Y7Z7_9SPHN</name>
<evidence type="ECO:0000256" key="1">
    <source>
        <dbReference type="ARBA" id="ARBA00022679"/>
    </source>
</evidence>
<dbReference type="InterPro" id="IPR000182">
    <property type="entry name" value="GNAT_dom"/>
</dbReference>